<name>A0A0F4YR98_RASE3</name>
<proteinExistence type="predicted"/>
<sequence length="501" mass="55163">MRDPEILVHVAAPSGARDDARYRSQIQAFLAFDPVSRHCVFSSEDGSSCEPPAEEAVRFPEQSGGDEKSGHSGDELRSVVDESSSPGVTAREADPKSKDQEAKLGSTHPPPPSTTFGDNAPNCGRDPPTDDQHPGPGGVSHTLPADCVSHRDGPPSSVSALQQGASVSNSFETPLSVIPDSQPHEPNSSAGNSERANHAPVEQVQVPRSFYAEPSSPSKRRRLDNAGGALQSAEADNVRILSSLPSSNGCAPPEKQTEIYTHENRPINAPNVVYRASGPPDNKPQTIPRQDHTISLSVLPLEIHPPPPPVSTGRFQTHITPTLQMLAERMKLPRKFKPAKQSRELEPLERGYWFLQVNVFESDNIDRGDCGQEAGCGRVKANNHSPNDWSLSFFCQFWSFLTDFISREGRAGWGVWGILEEKRQNHASQQTEPAANPLDQQQEQPQNRKLAMRRPLTLKVYCWGEVAPHIYMLLFLATERRIRGMRAQWRDATESVVIEMP</sequence>
<gene>
    <name evidence="2" type="ORF">T310_5833</name>
</gene>
<dbReference type="STRING" id="1408163.A0A0F4YR98"/>
<keyword evidence="3" id="KW-1185">Reference proteome</keyword>
<feature type="compositionally biased region" description="Polar residues" evidence="1">
    <location>
        <begin position="426"/>
        <end position="447"/>
    </location>
</feature>
<feature type="compositionally biased region" description="Basic and acidic residues" evidence="1">
    <location>
        <begin position="91"/>
        <end position="102"/>
    </location>
</feature>
<feature type="region of interest" description="Disordered" evidence="1">
    <location>
        <begin position="424"/>
        <end position="449"/>
    </location>
</feature>
<evidence type="ECO:0000313" key="3">
    <source>
        <dbReference type="Proteomes" id="UP000053958"/>
    </source>
</evidence>
<accession>A0A0F4YR98</accession>
<dbReference type="Proteomes" id="UP000053958">
    <property type="component" value="Unassembled WGS sequence"/>
</dbReference>
<evidence type="ECO:0000256" key="1">
    <source>
        <dbReference type="SAM" id="MobiDB-lite"/>
    </source>
</evidence>
<feature type="compositionally biased region" description="Basic and acidic residues" evidence="1">
    <location>
        <begin position="65"/>
        <end position="80"/>
    </location>
</feature>
<feature type="compositionally biased region" description="Polar residues" evidence="1">
    <location>
        <begin position="156"/>
        <end position="173"/>
    </location>
</feature>
<comment type="caution">
    <text evidence="2">The sequence shown here is derived from an EMBL/GenBank/DDBJ whole genome shotgun (WGS) entry which is preliminary data.</text>
</comment>
<reference evidence="2 3" key="1">
    <citation type="submission" date="2015-04" db="EMBL/GenBank/DDBJ databases">
        <authorList>
            <person name="Heijne W.H."/>
            <person name="Fedorova N.D."/>
            <person name="Nierman W.C."/>
            <person name="Vollebregt A.W."/>
            <person name="Zhao Z."/>
            <person name="Wu L."/>
            <person name="Kumar M."/>
            <person name="Stam H."/>
            <person name="van den Berg M.A."/>
            <person name="Pel H.J."/>
        </authorList>
    </citation>
    <scope>NUCLEOTIDE SEQUENCE [LARGE SCALE GENOMIC DNA]</scope>
    <source>
        <strain evidence="2 3">CBS 393.64</strain>
    </source>
</reference>
<dbReference type="OrthoDB" id="5395975at2759"/>
<dbReference type="GeneID" id="25318171"/>
<feature type="compositionally biased region" description="Polar residues" evidence="1">
    <location>
        <begin position="184"/>
        <end position="194"/>
    </location>
</feature>
<dbReference type="RefSeq" id="XP_013326745.1">
    <property type="nucleotide sequence ID" value="XM_013471291.1"/>
</dbReference>
<dbReference type="EMBL" id="LASV01000285">
    <property type="protein sequence ID" value="KKA20133.1"/>
    <property type="molecule type" value="Genomic_DNA"/>
</dbReference>
<feature type="region of interest" description="Disordered" evidence="1">
    <location>
        <begin position="40"/>
        <end position="230"/>
    </location>
</feature>
<dbReference type="AlphaFoldDB" id="A0A0F4YR98"/>
<organism evidence="2 3">
    <name type="scientific">Rasamsonia emersonii (strain ATCC 16479 / CBS 393.64 / IMI 116815)</name>
    <dbReference type="NCBI Taxonomy" id="1408163"/>
    <lineage>
        <taxon>Eukaryota</taxon>
        <taxon>Fungi</taxon>
        <taxon>Dikarya</taxon>
        <taxon>Ascomycota</taxon>
        <taxon>Pezizomycotina</taxon>
        <taxon>Eurotiomycetes</taxon>
        <taxon>Eurotiomycetidae</taxon>
        <taxon>Eurotiales</taxon>
        <taxon>Trichocomaceae</taxon>
        <taxon>Rasamsonia</taxon>
    </lineage>
</organism>
<protein>
    <submittedName>
        <fullName evidence="2">Uncharacterized protein</fullName>
    </submittedName>
</protein>
<evidence type="ECO:0000313" key="2">
    <source>
        <dbReference type="EMBL" id="KKA20133.1"/>
    </source>
</evidence>